<gene>
    <name evidence="1" type="ORF">MNBD_BACTEROID01-1824</name>
</gene>
<sequence>MERRVLVKNYNKYFLPCNLSFKLQYICLTLFFTENIMAKKKKKKNVAQLPTSTDNLIRARARNLELHECYISSEWEGSREANIIVSRKHTNGHITFGVFLVDLALLGVKDVFYQFNEPEFRFNEIIGNYNELELEAEHFIKVEYNFVHNIIYGAVEYAADYGFKPHKSFSVGQYILEEDDENIPLIDIDFGLDGLPAVFTTSEKPMLKEIEQLKKEAGHGNFLIVHLDEDDKDEYEEEWQDGDENMMPGWDDDIEEMGVPGWDIKEWETFFSGKPEDFSFRALQYIADSISYECYLDADFDAFEIVLGDATYSEYFQEELPKKEGELLKKVDKLIEDGDNEGAYKLLEEGKKEFPGSVPIYLLSLIKDIAQKNKNDLIEDYEVLYNHFTDNLSVKCLYASMQIENGNYDKVPEIFEDKFSLKELYPHRKKYSEADVIQFCTVLLGYFLEKDDLKAAEPYYQVLDTIGNLNMLSKSLLQELVLKKLDLISEGGAIDTNNLRIVK</sequence>
<proteinExistence type="predicted"/>
<protein>
    <submittedName>
        <fullName evidence="1">Uncharacterized protein</fullName>
    </submittedName>
</protein>
<name>A0A3B0TZH0_9ZZZZ</name>
<reference evidence="1" key="1">
    <citation type="submission" date="2018-06" db="EMBL/GenBank/DDBJ databases">
        <authorList>
            <person name="Zhirakovskaya E."/>
        </authorList>
    </citation>
    <scope>NUCLEOTIDE SEQUENCE</scope>
</reference>
<evidence type="ECO:0000313" key="1">
    <source>
        <dbReference type="EMBL" id="VAW19762.1"/>
    </source>
</evidence>
<dbReference type="AlphaFoldDB" id="A0A3B0TZH0"/>
<dbReference type="EMBL" id="UOEP01000105">
    <property type="protein sequence ID" value="VAW19762.1"/>
    <property type="molecule type" value="Genomic_DNA"/>
</dbReference>
<organism evidence="1">
    <name type="scientific">hydrothermal vent metagenome</name>
    <dbReference type="NCBI Taxonomy" id="652676"/>
    <lineage>
        <taxon>unclassified sequences</taxon>
        <taxon>metagenomes</taxon>
        <taxon>ecological metagenomes</taxon>
    </lineage>
</organism>
<accession>A0A3B0TZH0</accession>